<accession>A0AAI8GDV4</accession>
<dbReference type="PANTHER" id="PTHR33169:SF14">
    <property type="entry name" value="TRANSCRIPTIONAL REGULATOR RV3488"/>
    <property type="match status" value="1"/>
</dbReference>
<proteinExistence type="predicted"/>
<reference evidence="2 3" key="1">
    <citation type="journal article" date="2015" name="Stand. Genomic Sci.">
        <title>Genome sequence of a native-feather degrading extremely thermophilic Eubacterium, Fervidobacterium islandicum AW-1.</title>
        <authorList>
            <person name="Lee Y.J."/>
            <person name="Jeong H."/>
            <person name="Park G.S."/>
            <person name="Kwak Y."/>
            <person name="Lee S.J."/>
            <person name="Lee S.J."/>
            <person name="Park M.K."/>
            <person name="Kim J.Y."/>
            <person name="Kang H.K."/>
            <person name="Shin J.H."/>
            <person name="Lee D.W."/>
        </authorList>
    </citation>
    <scope>NUCLEOTIDE SEQUENCE [LARGE SCALE GENOMIC DNA]</scope>
    <source>
        <strain evidence="2 3">AW-1</strain>
    </source>
</reference>
<evidence type="ECO:0000313" key="2">
    <source>
        <dbReference type="EMBL" id="AMW33416.1"/>
    </source>
</evidence>
<sequence length="123" mass="14269">MRRKCGCSHQGHGPHRCGEMGFSVGDYLTAAILKELLKKPMHGYDLYEKIINSEYYPFKHDQSVVYSLLRKLNSLGFLRYSLEEGNGGVRKVYEVTEEGSRYLEELTNYIADLKDAFEKFLNY</sequence>
<organism evidence="2 3">
    <name type="scientific">Fervidobacterium islandicum</name>
    <dbReference type="NCBI Taxonomy" id="2423"/>
    <lineage>
        <taxon>Bacteria</taxon>
        <taxon>Thermotogati</taxon>
        <taxon>Thermotogota</taxon>
        <taxon>Thermotogae</taxon>
        <taxon>Thermotogales</taxon>
        <taxon>Fervidobacteriaceae</taxon>
        <taxon>Fervidobacterium</taxon>
    </lineage>
</organism>
<feature type="domain" description="Transcription regulator PadR N-terminal" evidence="1">
    <location>
        <begin position="32"/>
        <end position="105"/>
    </location>
</feature>
<name>A0AAI8GDV4_FERIS</name>
<dbReference type="InterPro" id="IPR005149">
    <property type="entry name" value="Tscrpt_reg_PadR_N"/>
</dbReference>
<evidence type="ECO:0000259" key="1">
    <source>
        <dbReference type="Pfam" id="PF03551"/>
    </source>
</evidence>
<dbReference type="Pfam" id="PF03551">
    <property type="entry name" value="PadR"/>
    <property type="match status" value="1"/>
</dbReference>
<dbReference type="EMBL" id="CP014334">
    <property type="protein sequence ID" value="AMW33416.1"/>
    <property type="molecule type" value="Genomic_DNA"/>
</dbReference>
<dbReference type="InterPro" id="IPR036390">
    <property type="entry name" value="WH_DNA-bd_sf"/>
</dbReference>
<dbReference type="InterPro" id="IPR052509">
    <property type="entry name" value="Metal_resp_DNA-bind_regulator"/>
</dbReference>
<evidence type="ECO:0000313" key="3">
    <source>
        <dbReference type="Proteomes" id="UP000093740"/>
    </source>
</evidence>
<dbReference type="RefSeq" id="WP_033191736.1">
    <property type="nucleotide sequence ID" value="NZ_CP014334.2"/>
</dbReference>
<gene>
    <name evidence="2" type="ORF">NA23_09355</name>
</gene>
<dbReference type="PANTHER" id="PTHR33169">
    <property type="entry name" value="PADR-FAMILY TRANSCRIPTIONAL REGULATOR"/>
    <property type="match status" value="1"/>
</dbReference>
<protein>
    <submittedName>
        <fullName evidence="2">PadR family transcriptional regulator</fullName>
    </submittedName>
</protein>
<dbReference type="SUPFAM" id="SSF46785">
    <property type="entry name" value="Winged helix' DNA-binding domain"/>
    <property type="match status" value="1"/>
</dbReference>
<dbReference type="KEGG" id="fia:NA23_09355"/>
<dbReference type="AlphaFoldDB" id="A0AAI8GDV4"/>
<keyword evidence="3" id="KW-1185">Reference proteome</keyword>
<dbReference type="Proteomes" id="UP000093740">
    <property type="component" value="Chromosome"/>
</dbReference>
<dbReference type="InterPro" id="IPR036388">
    <property type="entry name" value="WH-like_DNA-bd_sf"/>
</dbReference>
<dbReference type="Gene3D" id="1.10.10.10">
    <property type="entry name" value="Winged helix-like DNA-binding domain superfamily/Winged helix DNA-binding domain"/>
    <property type="match status" value="1"/>
</dbReference>